<dbReference type="InterPro" id="IPR019079">
    <property type="entry name" value="Capsule_synth_CapA"/>
</dbReference>
<evidence type="ECO:0000256" key="1">
    <source>
        <dbReference type="ARBA" id="ARBA00005662"/>
    </source>
</evidence>
<dbReference type="InterPro" id="IPR052169">
    <property type="entry name" value="CW_Biosynth-Accessory"/>
</dbReference>
<dbReference type="EMBL" id="UATM01000032">
    <property type="protein sequence ID" value="SPY48605.1"/>
    <property type="molecule type" value="Genomic_DNA"/>
</dbReference>
<dbReference type="Proteomes" id="UP000250070">
    <property type="component" value="Unassembled WGS sequence"/>
</dbReference>
<reference evidence="3 4" key="1">
    <citation type="submission" date="2018-06" db="EMBL/GenBank/DDBJ databases">
        <authorList>
            <consortium name="Pathogen Informatics"/>
            <person name="Doyle S."/>
        </authorList>
    </citation>
    <scope>NUCLEOTIDE SEQUENCE [LARGE SCALE GENOMIC DNA]</scope>
    <source>
        <strain evidence="3 4">NCTC13076</strain>
    </source>
</reference>
<sequence length="392" mass="44396">MKNFKNIFIISLVFFLSLSLFVAYRTDFKFKDLNVNNNANLEEVENKKEIKEDKTQVKILAMGDMIFHQPIVKNYRTEDSYDFTPIFANISEDINEADLAIANFEGSVNSNRKLSGFPLFNFPKETIYSLKAAGFDLMSTANNHSLDTGLDGIAETLSHIKESGMESFGTMTEDLEKGIVVEKNGIKIGLISFTDTLNGMDSLMRNKEYSVNTFSQDVAGDIKNIKDKSDIVIVYPHWGNEYHYHPSERQIYLKEKLNEYGADIILGSHPHVLQKYEVEEINDKKYFTIYSMGNALSNQRVENLRKAGVDTGALVKLEIEKDNVSGVTHLKSYDVQPTYVNRYRANGRLNYDVVKLQDIIPGGKLSEVTDANLQKTADKKYKEALGVLQGEI</sequence>
<evidence type="ECO:0000313" key="3">
    <source>
        <dbReference type="EMBL" id="SPY48605.1"/>
    </source>
</evidence>
<dbReference type="SUPFAM" id="SSF56300">
    <property type="entry name" value="Metallo-dependent phosphatases"/>
    <property type="match status" value="1"/>
</dbReference>
<dbReference type="CDD" id="cd07381">
    <property type="entry name" value="MPP_CapA"/>
    <property type="match status" value="1"/>
</dbReference>
<proteinExistence type="inferred from homology"/>
<comment type="similarity">
    <text evidence="1">Belongs to the CapA family.</text>
</comment>
<dbReference type="SMART" id="SM00854">
    <property type="entry name" value="PGA_cap"/>
    <property type="match status" value="1"/>
</dbReference>
<evidence type="ECO:0000259" key="2">
    <source>
        <dbReference type="SMART" id="SM00854"/>
    </source>
</evidence>
<protein>
    <submittedName>
        <fullName evidence="3">Bacterial capsule synthesis protein PGA_cap</fullName>
    </submittedName>
</protein>
<dbReference type="GeneID" id="83863161"/>
<dbReference type="RefSeq" id="WP_112890240.1">
    <property type="nucleotide sequence ID" value="NZ_CP068103.1"/>
</dbReference>
<dbReference type="PANTHER" id="PTHR33393">
    <property type="entry name" value="POLYGLUTAMINE SYNTHESIS ACCESSORY PROTEIN RV0574C-RELATED"/>
    <property type="match status" value="1"/>
</dbReference>
<dbReference type="AlphaFoldDB" id="A0A2X1ZX90"/>
<dbReference type="Gene3D" id="3.60.21.10">
    <property type="match status" value="1"/>
</dbReference>
<accession>A0A2X1ZX90</accession>
<dbReference type="STRING" id="54005.HMPREF3229_01116"/>
<evidence type="ECO:0000313" key="4">
    <source>
        <dbReference type="Proteomes" id="UP000250070"/>
    </source>
</evidence>
<gene>
    <name evidence="3" type="ORF">NCTC13076_01691</name>
</gene>
<organism evidence="3 4">
    <name type="scientific">Peptoniphilus harei</name>
    <dbReference type="NCBI Taxonomy" id="54005"/>
    <lineage>
        <taxon>Bacteria</taxon>
        <taxon>Bacillati</taxon>
        <taxon>Bacillota</taxon>
        <taxon>Tissierellia</taxon>
        <taxon>Tissierellales</taxon>
        <taxon>Peptoniphilaceae</taxon>
        <taxon>Peptoniphilus</taxon>
    </lineage>
</organism>
<dbReference type="Pfam" id="PF09587">
    <property type="entry name" value="PGA_cap"/>
    <property type="match status" value="1"/>
</dbReference>
<dbReference type="OrthoDB" id="9810906at2"/>
<dbReference type="PANTHER" id="PTHR33393:SF12">
    <property type="entry name" value="CAPSULE BIOSYNTHESIS PROTEIN CAPA"/>
    <property type="match status" value="1"/>
</dbReference>
<name>A0A2X1ZX90_9FIRM</name>
<dbReference type="InterPro" id="IPR029052">
    <property type="entry name" value="Metallo-depent_PP-like"/>
</dbReference>
<feature type="domain" description="Capsule synthesis protein CapA" evidence="2">
    <location>
        <begin position="58"/>
        <end position="299"/>
    </location>
</feature>